<keyword evidence="4" id="KW-1185">Reference proteome</keyword>
<evidence type="ECO:0000313" key="3">
    <source>
        <dbReference type="EMBL" id="MDQ0517673.1"/>
    </source>
</evidence>
<dbReference type="InterPro" id="IPR036812">
    <property type="entry name" value="NAD(P)_OxRdtase_dom_sf"/>
</dbReference>
<keyword evidence="1" id="KW-0560">Oxidoreductase</keyword>
<dbReference type="PANTHER" id="PTHR43364:SF4">
    <property type="entry name" value="NAD(P)-LINKED OXIDOREDUCTASE SUPERFAMILY PROTEIN"/>
    <property type="match status" value="1"/>
</dbReference>
<proteinExistence type="predicted"/>
<dbReference type="PANTHER" id="PTHR43364">
    <property type="entry name" value="NADH-SPECIFIC METHYLGLYOXAL REDUCTASE-RELATED"/>
    <property type="match status" value="1"/>
</dbReference>
<organism evidence="3 4">
    <name type="scientific">Kaistia geumhonensis</name>
    <dbReference type="NCBI Taxonomy" id="410839"/>
    <lineage>
        <taxon>Bacteria</taxon>
        <taxon>Pseudomonadati</taxon>
        <taxon>Pseudomonadota</taxon>
        <taxon>Alphaproteobacteria</taxon>
        <taxon>Hyphomicrobiales</taxon>
        <taxon>Kaistiaceae</taxon>
        <taxon>Kaistia</taxon>
    </lineage>
</organism>
<name>A0ABU0M9M4_9HYPH</name>
<dbReference type="Pfam" id="PF00248">
    <property type="entry name" value="Aldo_ket_red"/>
    <property type="match status" value="1"/>
</dbReference>
<sequence length="334" mass="36708">MQYARLGRTGLEVSRLCLGTMTFGREADEAGSHAMLDRFVAAGGNFIDTADVYTAGVSETIIGTWLVNQNRDDVVLATKVRFGTRAGANQRGLGRKHIMAECDASLKRLQADYIDLYQVHMWDFETPIEETISALDDLVKAGKVRYLGLSNFAAWQIMKAVGLQRAGGLAPFVSIQPLYNLLDRELEWDIVPLAVSEGLGIMPWSPLRGGWLSGKFKRGMTKPLEGSRIEKAEAEGWSENWTDYDNERTWATLDALHAVAGETGKPPAGIAIAWLLAKEGVTSPILGARSVEQLEATLAASDIALTSEQMEKLDGASAMRLPYPHSFHAQQRRR</sequence>
<dbReference type="SUPFAM" id="SSF51430">
    <property type="entry name" value="NAD(P)-linked oxidoreductase"/>
    <property type="match status" value="1"/>
</dbReference>
<dbReference type="CDD" id="cd19081">
    <property type="entry name" value="AKR_AKR9C1"/>
    <property type="match status" value="1"/>
</dbReference>
<gene>
    <name evidence="3" type="ORF">QO015_003286</name>
</gene>
<dbReference type="InterPro" id="IPR023210">
    <property type="entry name" value="NADP_OxRdtase_dom"/>
</dbReference>
<evidence type="ECO:0000259" key="2">
    <source>
        <dbReference type="Pfam" id="PF00248"/>
    </source>
</evidence>
<dbReference type="PROSITE" id="PS00062">
    <property type="entry name" value="ALDOKETO_REDUCTASE_2"/>
    <property type="match status" value="1"/>
</dbReference>
<dbReference type="InterPro" id="IPR018170">
    <property type="entry name" value="Aldo/ket_reductase_CS"/>
</dbReference>
<evidence type="ECO:0000256" key="1">
    <source>
        <dbReference type="ARBA" id="ARBA00023002"/>
    </source>
</evidence>
<accession>A0ABU0M9M4</accession>
<feature type="domain" description="NADP-dependent oxidoreductase" evidence="2">
    <location>
        <begin position="15"/>
        <end position="316"/>
    </location>
</feature>
<protein>
    <submittedName>
        <fullName evidence="3">Aryl-alcohol dehydrogenase-like predicted oxidoreductase</fullName>
    </submittedName>
</protein>
<dbReference type="RefSeq" id="WP_266282916.1">
    <property type="nucleotide sequence ID" value="NZ_JAPKNF010000002.1"/>
</dbReference>
<dbReference type="InterPro" id="IPR050523">
    <property type="entry name" value="AKR_Detox_Biosynth"/>
</dbReference>
<dbReference type="InterPro" id="IPR020471">
    <property type="entry name" value="AKR"/>
</dbReference>
<dbReference type="EMBL" id="JAUSWJ010000001">
    <property type="protein sequence ID" value="MDQ0517673.1"/>
    <property type="molecule type" value="Genomic_DNA"/>
</dbReference>
<comment type="caution">
    <text evidence="3">The sequence shown here is derived from an EMBL/GenBank/DDBJ whole genome shotgun (WGS) entry which is preliminary data.</text>
</comment>
<dbReference type="Gene3D" id="3.20.20.100">
    <property type="entry name" value="NADP-dependent oxidoreductase domain"/>
    <property type="match status" value="1"/>
</dbReference>
<evidence type="ECO:0000313" key="4">
    <source>
        <dbReference type="Proteomes" id="UP001223743"/>
    </source>
</evidence>
<reference evidence="3 4" key="1">
    <citation type="submission" date="2023-07" db="EMBL/GenBank/DDBJ databases">
        <title>Genomic Encyclopedia of Type Strains, Phase IV (KMG-IV): sequencing the most valuable type-strain genomes for metagenomic binning, comparative biology and taxonomic classification.</title>
        <authorList>
            <person name="Goeker M."/>
        </authorList>
    </citation>
    <scope>NUCLEOTIDE SEQUENCE [LARGE SCALE GENOMIC DNA]</scope>
    <source>
        <strain evidence="3 4">B1-1</strain>
    </source>
</reference>
<dbReference type="PRINTS" id="PR00069">
    <property type="entry name" value="ALDKETRDTASE"/>
</dbReference>
<dbReference type="Proteomes" id="UP001223743">
    <property type="component" value="Unassembled WGS sequence"/>
</dbReference>